<organism evidence="1 2">
    <name type="scientific">Tagetes erecta</name>
    <name type="common">African marigold</name>
    <dbReference type="NCBI Taxonomy" id="13708"/>
    <lineage>
        <taxon>Eukaryota</taxon>
        <taxon>Viridiplantae</taxon>
        <taxon>Streptophyta</taxon>
        <taxon>Embryophyta</taxon>
        <taxon>Tracheophyta</taxon>
        <taxon>Spermatophyta</taxon>
        <taxon>Magnoliopsida</taxon>
        <taxon>eudicotyledons</taxon>
        <taxon>Gunneridae</taxon>
        <taxon>Pentapetalae</taxon>
        <taxon>asterids</taxon>
        <taxon>campanulids</taxon>
        <taxon>Asterales</taxon>
        <taxon>Asteraceae</taxon>
        <taxon>Asteroideae</taxon>
        <taxon>Heliantheae alliance</taxon>
        <taxon>Tageteae</taxon>
        <taxon>Tagetes</taxon>
    </lineage>
</organism>
<protein>
    <submittedName>
        <fullName evidence="1">Uncharacterized protein</fullName>
    </submittedName>
</protein>
<comment type="caution">
    <text evidence="1">The sequence shown here is derived from an EMBL/GenBank/DDBJ whole genome shotgun (WGS) entry which is preliminary data.</text>
</comment>
<sequence length="79" mass="8797">MFISSLLSSIHPRFVLLHMQGHHNIRLLEESGLKPGFEFLKDDRGFGNGKKVKIGDGDDVKEGYEYCSVFGLGRKSLSG</sequence>
<proteinExistence type="predicted"/>
<dbReference type="Proteomes" id="UP001229421">
    <property type="component" value="Unassembled WGS sequence"/>
</dbReference>
<reference evidence="1" key="1">
    <citation type="journal article" date="2023" name="bioRxiv">
        <title>Improved chromosome-level genome assembly for marigold (Tagetes erecta).</title>
        <authorList>
            <person name="Jiang F."/>
            <person name="Yuan L."/>
            <person name="Wang S."/>
            <person name="Wang H."/>
            <person name="Xu D."/>
            <person name="Wang A."/>
            <person name="Fan W."/>
        </authorList>
    </citation>
    <scope>NUCLEOTIDE SEQUENCE</scope>
    <source>
        <strain evidence="1">WSJ</strain>
        <tissue evidence="1">Leaf</tissue>
    </source>
</reference>
<dbReference type="AlphaFoldDB" id="A0AAD8KVN7"/>
<name>A0AAD8KVN7_TARER</name>
<accession>A0AAD8KVN7</accession>
<dbReference type="EMBL" id="JAUHHV010000003">
    <property type="protein sequence ID" value="KAK1429883.1"/>
    <property type="molecule type" value="Genomic_DNA"/>
</dbReference>
<evidence type="ECO:0000313" key="1">
    <source>
        <dbReference type="EMBL" id="KAK1429883.1"/>
    </source>
</evidence>
<evidence type="ECO:0000313" key="2">
    <source>
        <dbReference type="Proteomes" id="UP001229421"/>
    </source>
</evidence>
<gene>
    <name evidence="1" type="ORF">QVD17_12195</name>
</gene>
<keyword evidence="2" id="KW-1185">Reference proteome</keyword>